<sequence>MADGWEWDETLFAGTAAHYRRGRLPYAPGLAEALARVLRPDGRGRLVDMGCGPGILALDLAPLFAEVVGVDPDADMLAEAGREAAARRTGARVRWVRARAEELPPDLGTFDVATFGQSFHWMDRARVAAATRDLLGPGGTLVHVSDLRTGTPAAGALPYPEVPGAAIRDLVTRYLGPVRRAGRGVLPEGTPGGEAAVLARAGFTGPRRLVVPGGQLLRRTPDDVVAEVFSMSFSAPHLFGPRRAAFEADLRRLLREASATGLFSARGPGTEVFFWGTDPDGGHPHACDRRPWTAPADAGAPPGGA</sequence>
<reference evidence="6" key="1">
    <citation type="submission" date="2023-07" db="EMBL/GenBank/DDBJ databases">
        <title>Whole genome shotgun sequence of Streptomyces cacaoi subsp. asoensis NBRC 13813.</title>
        <authorList>
            <person name="Komaki H."/>
            <person name="Tamura T."/>
        </authorList>
    </citation>
    <scope>NUCLEOTIDE SEQUENCE [LARGE SCALE GENOMIC DNA]</scope>
    <source>
        <strain evidence="6">NBRC 13813</strain>
    </source>
</reference>
<evidence type="ECO:0000256" key="3">
    <source>
        <dbReference type="SAM" id="MobiDB-lite"/>
    </source>
</evidence>
<dbReference type="Pfam" id="PF13649">
    <property type="entry name" value="Methyltransf_25"/>
    <property type="match status" value="1"/>
</dbReference>
<accession>A0ABQ3RWT3</accession>
<feature type="compositionally biased region" description="Low complexity" evidence="3">
    <location>
        <begin position="294"/>
        <end position="305"/>
    </location>
</feature>
<organism evidence="5 6">
    <name type="scientific">Streptomyces asoensis</name>
    <dbReference type="NCBI Taxonomy" id="249586"/>
    <lineage>
        <taxon>Bacteria</taxon>
        <taxon>Bacillati</taxon>
        <taxon>Actinomycetota</taxon>
        <taxon>Actinomycetes</taxon>
        <taxon>Kitasatosporales</taxon>
        <taxon>Streptomycetaceae</taxon>
        <taxon>Streptomyces</taxon>
    </lineage>
</organism>
<feature type="region of interest" description="Disordered" evidence="3">
    <location>
        <begin position="284"/>
        <end position="305"/>
    </location>
</feature>
<proteinExistence type="predicted"/>
<keyword evidence="2" id="KW-0808">Transferase</keyword>
<evidence type="ECO:0000313" key="6">
    <source>
        <dbReference type="Proteomes" id="UP000649259"/>
    </source>
</evidence>
<dbReference type="GO" id="GO:0032259">
    <property type="term" value="P:methylation"/>
    <property type="evidence" value="ECO:0007669"/>
    <property type="project" value="UniProtKB-KW"/>
</dbReference>
<keyword evidence="1 5" id="KW-0489">Methyltransferase</keyword>
<dbReference type="RefSeq" id="WP_229901091.1">
    <property type="nucleotide sequence ID" value="NZ_BMSI01000002.1"/>
</dbReference>
<name>A0ABQ3RWT3_9ACTN</name>
<evidence type="ECO:0000259" key="4">
    <source>
        <dbReference type="Pfam" id="PF13649"/>
    </source>
</evidence>
<dbReference type="GeneID" id="91469893"/>
<gene>
    <name evidence="5" type="ORF">Saso_19880</name>
</gene>
<evidence type="ECO:0000256" key="1">
    <source>
        <dbReference type="ARBA" id="ARBA00022603"/>
    </source>
</evidence>
<dbReference type="PANTHER" id="PTHR44942:SF4">
    <property type="entry name" value="METHYLTRANSFERASE TYPE 11 DOMAIN-CONTAINING PROTEIN"/>
    <property type="match status" value="1"/>
</dbReference>
<keyword evidence="6" id="KW-1185">Reference proteome</keyword>
<dbReference type="GO" id="GO:0008168">
    <property type="term" value="F:methyltransferase activity"/>
    <property type="evidence" value="ECO:0007669"/>
    <property type="project" value="UniProtKB-KW"/>
</dbReference>
<protein>
    <submittedName>
        <fullName evidence="5">Methyltransferase</fullName>
    </submittedName>
</protein>
<dbReference type="PANTHER" id="PTHR44942">
    <property type="entry name" value="METHYLTRANSF_11 DOMAIN-CONTAINING PROTEIN"/>
    <property type="match status" value="1"/>
</dbReference>
<dbReference type="CDD" id="cd02440">
    <property type="entry name" value="AdoMet_MTases"/>
    <property type="match status" value="1"/>
</dbReference>
<dbReference type="EMBL" id="BNEB01000002">
    <property type="protein sequence ID" value="GHI60338.1"/>
    <property type="molecule type" value="Genomic_DNA"/>
</dbReference>
<evidence type="ECO:0000256" key="2">
    <source>
        <dbReference type="ARBA" id="ARBA00022679"/>
    </source>
</evidence>
<dbReference type="InterPro" id="IPR051052">
    <property type="entry name" value="Diverse_substrate_MTase"/>
</dbReference>
<comment type="caution">
    <text evidence="5">The sequence shown here is derived from an EMBL/GenBank/DDBJ whole genome shotgun (WGS) entry which is preliminary data.</text>
</comment>
<feature type="domain" description="Methyltransferase" evidence="4">
    <location>
        <begin position="47"/>
        <end position="139"/>
    </location>
</feature>
<dbReference type="Proteomes" id="UP000649259">
    <property type="component" value="Unassembled WGS sequence"/>
</dbReference>
<dbReference type="InterPro" id="IPR029063">
    <property type="entry name" value="SAM-dependent_MTases_sf"/>
</dbReference>
<dbReference type="InterPro" id="IPR041698">
    <property type="entry name" value="Methyltransf_25"/>
</dbReference>
<dbReference type="Gene3D" id="3.40.50.150">
    <property type="entry name" value="Vaccinia Virus protein VP39"/>
    <property type="match status" value="1"/>
</dbReference>
<dbReference type="SUPFAM" id="SSF53335">
    <property type="entry name" value="S-adenosyl-L-methionine-dependent methyltransferases"/>
    <property type="match status" value="1"/>
</dbReference>
<evidence type="ECO:0000313" key="5">
    <source>
        <dbReference type="EMBL" id="GHI60338.1"/>
    </source>
</evidence>